<comment type="catalytic activity">
    <reaction evidence="14">
        <text>NAD(+) + (ADP-D-ribosyl)n-acceptor = nicotinamide + (ADP-D-ribosyl)n+1-acceptor + H(+).</text>
        <dbReference type="EC" id="2.4.2.30"/>
    </reaction>
</comment>
<comment type="similarity">
    <text evidence="13">Belongs to the ARTD/PARP family.</text>
</comment>
<dbReference type="InterPro" id="IPR012317">
    <property type="entry name" value="Poly(ADP-ribose)pol_cat_dom"/>
</dbReference>
<feature type="region of interest" description="Disordered" evidence="16">
    <location>
        <begin position="1"/>
        <end position="28"/>
    </location>
</feature>
<dbReference type="EC" id="2.4.2.-" evidence="15"/>
<dbReference type="EnsemblMetazoa" id="XM_030975304">
    <property type="protein sequence ID" value="XP_030831164"/>
    <property type="gene ID" value="LOC763210"/>
</dbReference>
<evidence type="ECO:0000313" key="21">
    <source>
        <dbReference type="EnsemblMetazoa" id="XP_030831164"/>
    </source>
</evidence>
<dbReference type="GO" id="GO:0006302">
    <property type="term" value="P:double-strand break repair"/>
    <property type="evidence" value="ECO:0000318"/>
    <property type="project" value="GO_Central"/>
</dbReference>
<dbReference type="FunFam" id="3.90.228.10:FF:000002">
    <property type="entry name" value="Poly [ADP-ribose] polymerase"/>
    <property type="match status" value="1"/>
</dbReference>
<keyword evidence="11" id="KW-0238">DNA-binding</keyword>
<evidence type="ECO:0000256" key="9">
    <source>
        <dbReference type="ARBA" id="ARBA00022833"/>
    </source>
</evidence>
<dbReference type="Gene3D" id="2.20.140.10">
    <property type="entry name" value="WGR domain"/>
    <property type="match status" value="1"/>
</dbReference>
<protein>
    <recommendedName>
        <fullName evidence="15">Poly [ADP-ribose] polymerase</fullName>
        <shortName evidence="15">PARP</shortName>
        <ecNumber evidence="15">2.4.2.-</ecNumber>
    </recommendedName>
</protein>
<feature type="domain" description="PARP alpha-helical" evidence="19">
    <location>
        <begin position="389"/>
        <end position="506"/>
    </location>
</feature>
<proteinExistence type="inferred from homology"/>
<reference evidence="22" key="1">
    <citation type="submission" date="2015-02" db="EMBL/GenBank/DDBJ databases">
        <title>Genome sequencing for Strongylocentrotus purpuratus.</title>
        <authorList>
            <person name="Murali S."/>
            <person name="Liu Y."/>
            <person name="Vee V."/>
            <person name="English A."/>
            <person name="Wang M."/>
            <person name="Skinner E."/>
            <person name="Han Y."/>
            <person name="Muzny D.M."/>
            <person name="Worley K.C."/>
            <person name="Gibbs R.A."/>
        </authorList>
    </citation>
    <scope>NUCLEOTIDE SEQUENCE</scope>
</reference>
<dbReference type="Pfam" id="PF02877">
    <property type="entry name" value="PARP_reg"/>
    <property type="match status" value="1"/>
</dbReference>
<evidence type="ECO:0000256" key="6">
    <source>
        <dbReference type="ARBA" id="ARBA00022737"/>
    </source>
</evidence>
<dbReference type="SMART" id="SM00678">
    <property type="entry name" value="WWE"/>
    <property type="match status" value="1"/>
</dbReference>
<evidence type="ECO:0000256" key="5">
    <source>
        <dbReference type="ARBA" id="ARBA00022723"/>
    </source>
</evidence>
<dbReference type="SUPFAM" id="SSF56399">
    <property type="entry name" value="ADP-ribosylation"/>
    <property type="match status" value="1"/>
</dbReference>
<dbReference type="PROSITE" id="PS50918">
    <property type="entry name" value="WWE"/>
    <property type="match status" value="1"/>
</dbReference>
<dbReference type="CTD" id="10038"/>
<dbReference type="Gene3D" id="1.20.142.10">
    <property type="entry name" value="Poly(ADP-ribose) polymerase, regulatory domain"/>
    <property type="match status" value="1"/>
</dbReference>
<evidence type="ECO:0000256" key="10">
    <source>
        <dbReference type="ARBA" id="ARBA00023027"/>
    </source>
</evidence>
<dbReference type="GO" id="GO:0008270">
    <property type="term" value="F:zinc ion binding"/>
    <property type="evidence" value="ECO:0007669"/>
    <property type="project" value="UniProtKB-KW"/>
</dbReference>
<evidence type="ECO:0000256" key="14">
    <source>
        <dbReference type="ARBA" id="ARBA00033987"/>
    </source>
</evidence>
<evidence type="ECO:0000256" key="3">
    <source>
        <dbReference type="ARBA" id="ARBA00022679"/>
    </source>
</evidence>
<dbReference type="InterPro" id="IPR037197">
    <property type="entry name" value="WWE_dom_sf"/>
</dbReference>
<dbReference type="GO" id="GO:0003950">
    <property type="term" value="F:NAD+ poly-ADP-ribosyltransferase activity"/>
    <property type="evidence" value="ECO:0000318"/>
    <property type="project" value="GO_Central"/>
</dbReference>
<evidence type="ECO:0000259" key="17">
    <source>
        <dbReference type="PROSITE" id="PS50918"/>
    </source>
</evidence>
<keyword evidence="3 15" id="KW-0808">Transferase</keyword>
<dbReference type="PANTHER" id="PTHR10459:SF60">
    <property type="entry name" value="POLY [ADP-RIBOSE] POLYMERASE 2"/>
    <property type="match status" value="1"/>
</dbReference>
<evidence type="ECO:0000256" key="15">
    <source>
        <dbReference type="RuleBase" id="RU362114"/>
    </source>
</evidence>
<dbReference type="InterPro" id="IPR018123">
    <property type="entry name" value="WWE-dom_subgr"/>
</dbReference>
<dbReference type="AlphaFoldDB" id="A0A7M7N7G6"/>
<dbReference type="InterPro" id="IPR036616">
    <property type="entry name" value="Poly(ADP-ribose)pol_reg_dom_sf"/>
</dbReference>
<keyword evidence="4" id="KW-0548">Nucleotidyltransferase</keyword>
<evidence type="ECO:0000256" key="4">
    <source>
        <dbReference type="ARBA" id="ARBA00022695"/>
    </source>
</evidence>
<dbReference type="CDD" id="cd01437">
    <property type="entry name" value="parp_like"/>
    <property type="match status" value="1"/>
</dbReference>
<keyword evidence="22" id="KW-1185">Reference proteome</keyword>
<keyword evidence="9" id="KW-0862">Zinc</keyword>
<dbReference type="OMA" id="QGENDRF"/>
<feature type="region of interest" description="Disordered" evidence="16">
    <location>
        <begin position="171"/>
        <end position="241"/>
    </location>
</feature>
<dbReference type="SMART" id="SM00773">
    <property type="entry name" value="WGR"/>
    <property type="match status" value="1"/>
</dbReference>
<evidence type="ECO:0000256" key="2">
    <source>
        <dbReference type="ARBA" id="ARBA00022676"/>
    </source>
</evidence>
<dbReference type="InterPro" id="IPR008893">
    <property type="entry name" value="WGR_domain"/>
</dbReference>
<dbReference type="Proteomes" id="UP000007110">
    <property type="component" value="Unassembled WGS sequence"/>
</dbReference>
<dbReference type="KEGG" id="spu:763210"/>
<dbReference type="GeneID" id="763210"/>
<name>A0A7M7N7G6_STRPU</name>
<dbReference type="OrthoDB" id="429950at2759"/>
<organism evidence="21 22">
    <name type="scientific">Strongylocentrotus purpuratus</name>
    <name type="common">Purple sea urchin</name>
    <dbReference type="NCBI Taxonomy" id="7668"/>
    <lineage>
        <taxon>Eukaryota</taxon>
        <taxon>Metazoa</taxon>
        <taxon>Echinodermata</taxon>
        <taxon>Eleutherozoa</taxon>
        <taxon>Echinozoa</taxon>
        <taxon>Echinoidea</taxon>
        <taxon>Euechinoidea</taxon>
        <taxon>Echinacea</taxon>
        <taxon>Camarodonta</taxon>
        <taxon>Echinidea</taxon>
        <taxon>Strongylocentrotidae</taxon>
        <taxon>Strongylocentrotus</taxon>
    </lineage>
</organism>
<dbReference type="Gene3D" id="3.30.720.50">
    <property type="match status" value="2"/>
</dbReference>
<evidence type="ECO:0000256" key="11">
    <source>
        <dbReference type="ARBA" id="ARBA00023125"/>
    </source>
</evidence>
<dbReference type="GO" id="GO:0003677">
    <property type="term" value="F:DNA binding"/>
    <property type="evidence" value="ECO:0007669"/>
    <property type="project" value="UniProtKB-KW"/>
</dbReference>
<dbReference type="GO" id="GO:0016779">
    <property type="term" value="F:nucleotidyltransferase activity"/>
    <property type="evidence" value="ECO:0007669"/>
    <property type="project" value="UniProtKB-KW"/>
</dbReference>
<evidence type="ECO:0000259" key="18">
    <source>
        <dbReference type="PROSITE" id="PS51059"/>
    </source>
</evidence>
<evidence type="ECO:0000259" key="19">
    <source>
        <dbReference type="PROSITE" id="PS51060"/>
    </source>
</evidence>
<keyword evidence="5" id="KW-0479">Metal-binding</keyword>
<keyword evidence="6" id="KW-0677">Repeat</keyword>
<feature type="domain" description="WGR" evidence="20">
    <location>
        <begin position="263"/>
        <end position="361"/>
    </location>
</feature>
<comment type="subcellular location">
    <subcellularLocation>
        <location evidence="1">Nucleus</location>
    </subcellularLocation>
</comment>
<dbReference type="InParanoid" id="A0A7M7N7G6"/>
<dbReference type="FunFam" id="2.20.140.10:FF:000001">
    <property type="entry name" value="Poly [ADP-ribose] polymerase"/>
    <property type="match status" value="1"/>
</dbReference>
<dbReference type="FunFam" id="1.20.142.10:FF:000001">
    <property type="entry name" value="Poly [ADP-ribose] polymerase"/>
    <property type="match status" value="1"/>
</dbReference>
<keyword evidence="10 15" id="KW-0520">NAD</keyword>
<evidence type="ECO:0000313" key="22">
    <source>
        <dbReference type="Proteomes" id="UP000007110"/>
    </source>
</evidence>
<keyword evidence="7" id="KW-0013">ADP-ribosylation</keyword>
<evidence type="ECO:0000256" key="1">
    <source>
        <dbReference type="ARBA" id="ARBA00004123"/>
    </source>
</evidence>
<dbReference type="SUPFAM" id="SSF117839">
    <property type="entry name" value="WWE domain"/>
    <property type="match status" value="2"/>
</dbReference>
<dbReference type="Pfam" id="PF02825">
    <property type="entry name" value="WWE"/>
    <property type="match status" value="2"/>
</dbReference>
<feature type="domain" description="WWE" evidence="17">
    <location>
        <begin position="95"/>
        <end position="171"/>
    </location>
</feature>
<accession>A0A7M7N7G6</accession>
<reference evidence="21" key="2">
    <citation type="submission" date="2021-01" db="UniProtKB">
        <authorList>
            <consortium name="EnsemblMetazoa"/>
        </authorList>
    </citation>
    <scope>IDENTIFICATION</scope>
</reference>
<keyword evidence="12" id="KW-0539">Nucleus</keyword>
<dbReference type="Gene3D" id="3.90.228.10">
    <property type="match status" value="1"/>
</dbReference>
<dbReference type="GO" id="GO:0005730">
    <property type="term" value="C:nucleolus"/>
    <property type="evidence" value="ECO:0000318"/>
    <property type="project" value="GO_Central"/>
</dbReference>
<evidence type="ECO:0000256" key="7">
    <source>
        <dbReference type="ARBA" id="ARBA00022765"/>
    </source>
</evidence>
<feature type="domain" description="PARP catalytic" evidence="18">
    <location>
        <begin position="514"/>
        <end position="738"/>
    </location>
</feature>
<evidence type="ECO:0000256" key="16">
    <source>
        <dbReference type="SAM" id="MobiDB-lite"/>
    </source>
</evidence>
<evidence type="ECO:0000256" key="8">
    <source>
        <dbReference type="ARBA" id="ARBA00022771"/>
    </source>
</evidence>
<dbReference type="Pfam" id="PF05406">
    <property type="entry name" value="WGR"/>
    <property type="match status" value="1"/>
</dbReference>
<dbReference type="PANTHER" id="PTHR10459">
    <property type="entry name" value="DNA LIGASE"/>
    <property type="match status" value="1"/>
</dbReference>
<evidence type="ECO:0000259" key="20">
    <source>
        <dbReference type="PROSITE" id="PS51977"/>
    </source>
</evidence>
<dbReference type="PROSITE" id="PS51060">
    <property type="entry name" value="PARP_ALPHA_HD"/>
    <property type="match status" value="1"/>
</dbReference>
<dbReference type="PROSITE" id="PS51977">
    <property type="entry name" value="WGR"/>
    <property type="match status" value="1"/>
</dbReference>
<dbReference type="InterPro" id="IPR036930">
    <property type="entry name" value="WGR_dom_sf"/>
</dbReference>
<dbReference type="PROSITE" id="PS51059">
    <property type="entry name" value="PARP_CATALYTIC"/>
    <property type="match status" value="1"/>
</dbReference>
<dbReference type="InterPro" id="IPR004102">
    <property type="entry name" value="Poly(ADP-ribose)pol_reg_dom"/>
</dbReference>
<keyword evidence="8" id="KW-0863">Zinc-finger</keyword>
<sequence length="738" mass="83911">MAKGGRKRDKNAGGDDGEPSSSPSKKFKPPRRVALYWQWEDKRVWVACASDLTKAINDSLDGDGQDVKFEAGGKMLEVKLDKMVQRNCSTGWERRIRCCLQDGNQYFVWQWKDEKRRWNAYGPSDTIALENGRQNNDDTVSLMVAGRNYTINLNDMEQCNDETDVVREVERLKTEHSPSSSPIKLVSTTESGNGEQKKTRSGRRVKNEPKVEEEEEMEEEEQPSTSRAKPKTKSGRWNEGVKTVRITGNRAPVDPECVQMMGKTQVFMDSTSAMYDAMLNQTNLKNNNNKYYVLQLLEETNRKWYHVWFRWGRVGNKGQSNLVNCGTDLEKAKSTFEQKFWDKTKNEWMNRDSFVKVAGKYDQLKLDYNIKDTDVESSGDAKESKPKVPSKLDIRVQNLVSLICNVKAMEDLVIEMKYDTQKAPLGKLTVDQIKAGYLALKQIEKCIEGSIIGDQLIKACDAFYTRIPHNFGMQRPPVIRTKNEFKAKLALLEALSDIQVALTVLKSEKNEDEHPIDQQYRALKCQMKPIDKTSETFKLIQSYVLNTHAKTHNQYTMTVDEVFDLDKEGEKPRFKDVGNRMLLWHGSRMTNWAGILGQGLRIAPPEAPVTGYMFGKGVYFADMSSKSANYCFATRTNPTGMLTLCEVALGNENQLLAADYKADALPAGKQSVKGLGSIAPDPKKNFTMDDGTIVPLGKGMNTKVVNPNGYTLNYNEYVVYNTNQIRMRYLVKLKFNFK</sequence>
<dbReference type="InterPro" id="IPR050800">
    <property type="entry name" value="ARTD/PARP"/>
</dbReference>
<evidence type="ECO:0000256" key="12">
    <source>
        <dbReference type="ARBA" id="ARBA00023242"/>
    </source>
</evidence>
<evidence type="ECO:0000256" key="13">
    <source>
        <dbReference type="ARBA" id="ARBA00024347"/>
    </source>
</evidence>
<dbReference type="SUPFAM" id="SSF47587">
    <property type="entry name" value="Domain of poly(ADP-ribose) polymerase"/>
    <property type="match status" value="1"/>
</dbReference>
<feature type="compositionally biased region" description="Acidic residues" evidence="16">
    <location>
        <begin position="211"/>
        <end position="222"/>
    </location>
</feature>
<keyword evidence="2 15" id="KW-0328">Glycosyltransferase</keyword>
<dbReference type="Pfam" id="PF00644">
    <property type="entry name" value="PARP"/>
    <property type="match status" value="1"/>
</dbReference>
<dbReference type="RefSeq" id="XP_030831164.1">
    <property type="nucleotide sequence ID" value="XM_030975304.1"/>
</dbReference>
<dbReference type="SUPFAM" id="SSF142921">
    <property type="entry name" value="WGR domain-like"/>
    <property type="match status" value="1"/>
</dbReference>
<feature type="compositionally biased region" description="Polar residues" evidence="16">
    <location>
        <begin position="177"/>
        <end position="194"/>
    </location>
</feature>
<dbReference type="InterPro" id="IPR004170">
    <property type="entry name" value="WWE_dom"/>
</dbReference>